<comment type="caution">
    <text evidence="1">The sequence shown here is derived from an EMBL/GenBank/DDBJ whole genome shotgun (WGS) entry which is preliminary data.</text>
</comment>
<proteinExistence type="predicted"/>
<reference evidence="1" key="2">
    <citation type="journal article" date="2021" name="Genome Biol. Evol.">
        <title>Developing a high-quality reference genome for a parasitic bivalve with doubly uniparental inheritance (Bivalvia: Unionida).</title>
        <authorList>
            <person name="Smith C.H."/>
        </authorList>
    </citation>
    <scope>NUCLEOTIDE SEQUENCE</scope>
    <source>
        <strain evidence="1">CHS0354</strain>
        <tissue evidence="1">Mantle</tissue>
    </source>
</reference>
<dbReference type="SUPFAM" id="SSF56436">
    <property type="entry name" value="C-type lectin-like"/>
    <property type="match status" value="1"/>
</dbReference>
<dbReference type="Proteomes" id="UP001195483">
    <property type="component" value="Unassembled WGS sequence"/>
</dbReference>
<feature type="non-terminal residue" evidence="1">
    <location>
        <position position="1"/>
    </location>
</feature>
<name>A0AAE0SQM2_9BIVA</name>
<reference evidence="1" key="1">
    <citation type="journal article" date="2021" name="Genome Biol. Evol.">
        <title>A High-Quality Reference Genome for a Parasitic Bivalve with Doubly Uniparental Inheritance (Bivalvia: Unionida).</title>
        <authorList>
            <person name="Smith C.H."/>
        </authorList>
    </citation>
    <scope>NUCLEOTIDE SEQUENCE</scope>
    <source>
        <strain evidence="1">CHS0354</strain>
    </source>
</reference>
<evidence type="ECO:0000313" key="1">
    <source>
        <dbReference type="EMBL" id="KAK3596391.1"/>
    </source>
</evidence>
<protein>
    <submittedName>
        <fullName evidence="1">Uncharacterized protein</fullName>
    </submittedName>
</protein>
<evidence type="ECO:0000313" key="2">
    <source>
        <dbReference type="Proteomes" id="UP001195483"/>
    </source>
</evidence>
<gene>
    <name evidence="1" type="ORF">CHS0354_018991</name>
</gene>
<reference evidence="1" key="3">
    <citation type="submission" date="2023-05" db="EMBL/GenBank/DDBJ databases">
        <authorList>
            <person name="Smith C.H."/>
        </authorList>
    </citation>
    <scope>NUCLEOTIDE SEQUENCE</scope>
    <source>
        <strain evidence="1">CHS0354</strain>
        <tissue evidence="1">Mantle</tissue>
    </source>
</reference>
<keyword evidence="2" id="KW-1185">Reference proteome</keyword>
<sequence length="97" mass="11109">MFAVIFFGSLYVFITPGFSLYTITNESYTWMDSLDACNEINRSLASQQILHNTTSLSPSETDAYWIQGLEIIKMFLEEDTIRAYNDTSIAKEVYSPE</sequence>
<organism evidence="1 2">
    <name type="scientific">Potamilus streckersoni</name>
    <dbReference type="NCBI Taxonomy" id="2493646"/>
    <lineage>
        <taxon>Eukaryota</taxon>
        <taxon>Metazoa</taxon>
        <taxon>Spiralia</taxon>
        <taxon>Lophotrochozoa</taxon>
        <taxon>Mollusca</taxon>
        <taxon>Bivalvia</taxon>
        <taxon>Autobranchia</taxon>
        <taxon>Heteroconchia</taxon>
        <taxon>Palaeoheterodonta</taxon>
        <taxon>Unionida</taxon>
        <taxon>Unionoidea</taxon>
        <taxon>Unionidae</taxon>
        <taxon>Ambleminae</taxon>
        <taxon>Lampsilini</taxon>
        <taxon>Potamilus</taxon>
    </lineage>
</organism>
<dbReference type="InterPro" id="IPR016187">
    <property type="entry name" value="CTDL_fold"/>
</dbReference>
<accession>A0AAE0SQM2</accession>
<dbReference type="EMBL" id="JAEAOA010001170">
    <property type="protein sequence ID" value="KAK3596391.1"/>
    <property type="molecule type" value="Genomic_DNA"/>
</dbReference>
<dbReference type="AlphaFoldDB" id="A0AAE0SQM2"/>